<evidence type="ECO:0000313" key="1">
    <source>
        <dbReference type="EMBL" id="GAJ21282.1"/>
    </source>
</evidence>
<protein>
    <submittedName>
        <fullName evidence="1">Uncharacterized protein</fullName>
    </submittedName>
</protein>
<dbReference type="AlphaFoldDB" id="X1VND1"/>
<gene>
    <name evidence="1" type="ORF">S12H4_62755</name>
</gene>
<feature type="non-terminal residue" evidence="1">
    <location>
        <position position="69"/>
    </location>
</feature>
<sequence>GAMNNLEKVLSIKPRRVDAFTHVILVHAAKKEYSRALERCDRQLELYGDSPVLRAMVYNLKGTLYLARG</sequence>
<proteinExistence type="predicted"/>
<dbReference type="InterPro" id="IPR011990">
    <property type="entry name" value="TPR-like_helical_dom_sf"/>
</dbReference>
<dbReference type="EMBL" id="BARW01042263">
    <property type="protein sequence ID" value="GAJ21282.1"/>
    <property type="molecule type" value="Genomic_DNA"/>
</dbReference>
<feature type="non-terminal residue" evidence="1">
    <location>
        <position position="1"/>
    </location>
</feature>
<name>X1VND1_9ZZZZ</name>
<dbReference type="Gene3D" id="1.25.40.10">
    <property type="entry name" value="Tetratricopeptide repeat domain"/>
    <property type="match status" value="1"/>
</dbReference>
<reference evidence="1" key="1">
    <citation type="journal article" date="2014" name="Front. Microbiol.">
        <title>High frequency of phylogenetically diverse reductive dehalogenase-homologous genes in deep subseafloor sedimentary metagenomes.</title>
        <authorList>
            <person name="Kawai M."/>
            <person name="Futagami T."/>
            <person name="Toyoda A."/>
            <person name="Takaki Y."/>
            <person name="Nishi S."/>
            <person name="Hori S."/>
            <person name="Arai W."/>
            <person name="Tsubouchi T."/>
            <person name="Morono Y."/>
            <person name="Uchiyama I."/>
            <person name="Ito T."/>
            <person name="Fujiyama A."/>
            <person name="Inagaki F."/>
            <person name="Takami H."/>
        </authorList>
    </citation>
    <scope>NUCLEOTIDE SEQUENCE</scope>
    <source>
        <strain evidence="1">Expedition CK06-06</strain>
    </source>
</reference>
<organism evidence="1">
    <name type="scientific">marine sediment metagenome</name>
    <dbReference type="NCBI Taxonomy" id="412755"/>
    <lineage>
        <taxon>unclassified sequences</taxon>
        <taxon>metagenomes</taxon>
        <taxon>ecological metagenomes</taxon>
    </lineage>
</organism>
<dbReference type="SUPFAM" id="SSF48452">
    <property type="entry name" value="TPR-like"/>
    <property type="match status" value="1"/>
</dbReference>
<comment type="caution">
    <text evidence="1">The sequence shown here is derived from an EMBL/GenBank/DDBJ whole genome shotgun (WGS) entry which is preliminary data.</text>
</comment>
<accession>X1VND1</accession>